<dbReference type="Gene3D" id="2.120.10.80">
    <property type="entry name" value="Kelch-type beta propeller"/>
    <property type="match status" value="2"/>
</dbReference>
<accession>A0A7S3FA81</accession>
<keyword evidence="2" id="KW-0880">Kelch repeat</keyword>
<dbReference type="Pfam" id="PF24981">
    <property type="entry name" value="Beta-prop_ATRN-LZTR1"/>
    <property type="match status" value="1"/>
</dbReference>
<dbReference type="PROSITE" id="PS51421">
    <property type="entry name" value="RAS"/>
    <property type="match status" value="1"/>
</dbReference>
<evidence type="ECO:0000259" key="8">
    <source>
        <dbReference type="Pfam" id="PF24981"/>
    </source>
</evidence>
<dbReference type="NCBIfam" id="TIGR00231">
    <property type="entry name" value="small_GTP"/>
    <property type="match status" value="1"/>
</dbReference>
<keyword evidence="4" id="KW-0547">Nucleotide-binding</keyword>
<feature type="region of interest" description="Disordered" evidence="7">
    <location>
        <begin position="114"/>
        <end position="141"/>
    </location>
</feature>
<evidence type="ECO:0000256" key="6">
    <source>
        <dbReference type="ARBA" id="ARBA00023136"/>
    </source>
</evidence>
<gene>
    <name evidence="9" type="ORF">HERI1096_LOCUS30614</name>
</gene>
<dbReference type="GO" id="GO:0012505">
    <property type="term" value="C:endomembrane system"/>
    <property type="evidence" value="ECO:0007669"/>
    <property type="project" value="UniProtKB-SubCell"/>
</dbReference>
<feature type="domain" description="Attractin/MKLN-like beta-propeller" evidence="8">
    <location>
        <begin position="48"/>
        <end position="383"/>
    </location>
</feature>
<organism evidence="9">
    <name type="scientific">Haptolina ericina</name>
    <dbReference type="NCBI Taxonomy" id="156174"/>
    <lineage>
        <taxon>Eukaryota</taxon>
        <taxon>Haptista</taxon>
        <taxon>Haptophyta</taxon>
        <taxon>Prymnesiophyceae</taxon>
        <taxon>Prymnesiales</taxon>
        <taxon>Prymnesiaceae</taxon>
        <taxon>Haptolina</taxon>
    </lineage>
</organism>
<keyword evidence="5" id="KW-0342">GTP-binding</keyword>
<dbReference type="Gene3D" id="3.40.50.300">
    <property type="entry name" value="P-loop containing nucleotide triphosphate hydrolases"/>
    <property type="match status" value="1"/>
</dbReference>
<dbReference type="SUPFAM" id="SSF117281">
    <property type="entry name" value="Kelch motif"/>
    <property type="match status" value="1"/>
</dbReference>
<dbReference type="SMART" id="SM00176">
    <property type="entry name" value="RAN"/>
    <property type="match status" value="1"/>
</dbReference>
<dbReference type="InterPro" id="IPR001806">
    <property type="entry name" value="Small_GTPase"/>
</dbReference>
<keyword evidence="3" id="KW-0677">Repeat</keyword>
<reference evidence="9" key="1">
    <citation type="submission" date="2021-01" db="EMBL/GenBank/DDBJ databases">
        <authorList>
            <person name="Corre E."/>
            <person name="Pelletier E."/>
            <person name="Niang G."/>
            <person name="Scheremetjew M."/>
            <person name="Finn R."/>
            <person name="Kale V."/>
            <person name="Holt S."/>
            <person name="Cochrane G."/>
            <person name="Meng A."/>
            <person name="Brown T."/>
            <person name="Cohen L."/>
        </authorList>
    </citation>
    <scope>NUCLEOTIDE SEQUENCE</scope>
    <source>
        <strain evidence="9">CCMP281</strain>
    </source>
</reference>
<comment type="subcellular location">
    <subcellularLocation>
        <location evidence="1">Endomembrane system</location>
    </subcellularLocation>
</comment>
<name>A0A7S3FA81_9EUKA</name>
<dbReference type="CDD" id="cd00154">
    <property type="entry name" value="Rab"/>
    <property type="match status" value="1"/>
</dbReference>
<dbReference type="Pfam" id="PF00071">
    <property type="entry name" value="Ras"/>
    <property type="match status" value="1"/>
</dbReference>
<dbReference type="SUPFAM" id="SSF52540">
    <property type="entry name" value="P-loop containing nucleoside triphosphate hydrolases"/>
    <property type="match status" value="1"/>
</dbReference>
<evidence type="ECO:0000256" key="4">
    <source>
        <dbReference type="ARBA" id="ARBA00022741"/>
    </source>
</evidence>
<dbReference type="SMART" id="SM00174">
    <property type="entry name" value="RHO"/>
    <property type="match status" value="1"/>
</dbReference>
<keyword evidence="6" id="KW-0472">Membrane</keyword>
<protein>
    <recommendedName>
        <fullName evidence="8">Attractin/MKLN-like beta-propeller domain-containing protein</fullName>
    </recommendedName>
</protein>
<dbReference type="EMBL" id="HBHX01055540">
    <property type="protein sequence ID" value="CAE0135238.1"/>
    <property type="molecule type" value="Transcribed_RNA"/>
</dbReference>
<dbReference type="InterPro" id="IPR027417">
    <property type="entry name" value="P-loop_NTPase"/>
</dbReference>
<evidence type="ECO:0000256" key="1">
    <source>
        <dbReference type="ARBA" id="ARBA00004308"/>
    </source>
</evidence>
<dbReference type="InterPro" id="IPR015915">
    <property type="entry name" value="Kelch-typ_b-propeller"/>
</dbReference>
<proteinExistence type="predicted"/>
<dbReference type="SMART" id="SM00175">
    <property type="entry name" value="RAB"/>
    <property type="match status" value="1"/>
</dbReference>
<dbReference type="GO" id="GO:0005525">
    <property type="term" value="F:GTP binding"/>
    <property type="evidence" value="ECO:0007669"/>
    <property type="project" value="UniProtKB-KW"/>
</dbReference>
<dbReference type="PRINTS" id="PR00449">
    <property type="entry name" value="RASTRNSFRMNG"/>
</dbReference>
<dbReference type="SMART" id="SM00173">
    <property type="entry name" value="RAS"/>
    <property type="match status" value="1"/>
</dbReference>
<dbReference type="PROSITE" id="PS51419">
    <property type="entry name" value="RAB"/>
    <property type="match status" value="1"/>
</dbReference>
<sequence>MMNDQEALAQDDQDVEVRCHARVSAGRSPSERSLHSCTLLNVEGCRVVYLYGGRNKNGIALDDLHVLDLEANYWRAEKPKGEKPAGRFGHVAQAFESNLYVFGGHSRGQATFNFGGQPEGRSSGMFSDKKKGQREADTEATDQLQRYDTEKQMWSEVEVLGDDRPSARYKHASCFVPERRGEARVFIFGGQDEDGIALNDEHFLNLKPGDEAPSWSVIKTQGNKPSPRYGHSCTLVPAKRNIIILGGTDGKQLDNLVVPDPEFPPHKTTKSLHPMTVHILDVDNLTWSTVACKNAGTGAEPSPRCYHSATLLGKNLFVTGGQVHWWLLNNQHYIHGAYILEIVKNQWEHNTIKGDSFIPYPGCSLLGHTACSIDSSSLVIFGGTLEATTGLECVNTFWDVATDAKQKLHSSQLPVKTPNGAYSSTFKLLVVGDAGVGKTCLITRFVDDVFSSTCKSTIGVDFKATTIEMDGKAVQLQVWDTAGQERFRALTTSYYRGAHGVILVYDVTEQSSFDHLASWIKDVDLYSGEEVTKLLIGNKDDDQAHKVIDPETAREFAKDHEMLFMEASALNRLNVHAAFKLLVAEVMHQADTLASQPPAFEHKLKVNQERSRRASTGCMCN</sequence>
<evidence type="ECO:0000313" key="9">
    <source>
        <dbReference type="EMBL" id="CAE0135238.1"/>
    </source>
</evidence>
<evidence type="ECO:0000256" key="5">
    <source>
        <dbReference type="ARBA" id="ARBA00023134"/>
    </source>
</evidence>
<evidence type="ECO:0000256" key="2">
    <source>
        <dbReference type="ARBA" id="ARBA00022441"/>
    </source>
</evidence>
<dbReference type="FunFam" id="3.40.50.300:FF:000586">
    <property type="entry name" value="Rab family GTPase"/>
    <property type="match status" value="1"/>
</dbReference>
<dbReference type="AlphaFoldDB" id="A0A7S3FA81"/>
<evidence type="ECO:0000256" key="3">
    <source>
        <dbReference type="ARBA" id="ARBA00022737"/>
    </source>
</evidence>
<dbReference type="GO" id="GO:0003924">
    <property type="term" value="F:GTPase activity"/>
    <property type="evidence" value="ECO:0007669"/>
    <property type="project" value="InterPro"/>
</dbReference>
<dbReference type="InterPro" id="IPR005225">
    <property type="entry name" value="Small_GTP-bd"/>
</dbReference>
<dbReference type="InterPro" id="IPR056737">
    <property type="entry name" value="Beta-prop_ATRN-MKLN-like"/>
</dbReference>
<dbReference type="InterPro" id="IPR050227">
    <property type="entry name" value="Rab"/>
</dbReference>
<feature type="compositionally biased region" description="Basic and acidic residues" evidence="7">
    <location>
        <begin position="127"/>
        <end position="137"/>
    </location>
</feature>
<evidence type="ECO:0000256" key="7">
    <source>
        <dbReference type="SAM" id="MobiDB-lite"/>
    </source>
</evidence>
<dbReference type="PANTHER" id="PTHR47977">
    <property type="entry name" value="RAS-RELATED PROTEIN RAB"/>
    <property type="match status" value="1"/>
</dbReference>